<evidence type="ECO:0000313" key="5">
    <source>
        <dbReference type="Proteomes" id="UP001597520"/>
    </source>
</evidence>
<dbReference type="PANTHER" id="PTHR19328">
    <property type="entry name" value="HEDGEHOG-INTERACTING PROTEIN"/>
    <property type="match status" value="1"/>
</dbReference>
<dbReference type="InterPro" id="IPR011042">
    <property type="entry name" value="6-blade_b-propeller_TolB-like"/>
</dbReference>
<feature type="region of interest" description="Disordered" evidence="1">
    <location>
        <begin position="357"/>
        <end position="382"/>
    </location>
</feature>
<dbReference type="PROSITE" id="PS51257">
    <property type="entry name" value="PROKAR_LIPOPROTEIN"/>
    <property type="match status" value="1"/>
</dbReference>
<organism evidence="4 5">
    <name type="scientific">Salibacterium lacus</name>
    <dbReference type="NCBI Taxonomy" id="1898109"/>
    <lineage>
        <taxon>Bacteria</taxon>
        <taxon>Bacillati</taxon>
        <taxon>Bacillota</taxon>
        <taxon>Bacilli</taxon>
        <taxon>Bacillales</taxon>
        <taxon>Bacillaceae</taxon>
    </lineage>
</organism>
<reference evidence="5" key="1">
    <citation type="journal article" date="2019" name="Int. J. Syst. Evol. Microbiol.">
        <title>The Global Catalogue of Microorganisms (GCM) 10K type strain sequencing project: providing services to taxonomists for standard genome sequencing and annotation.</title>
        <authorList>
            <consortium name="The Broad Institute Genomics Platform"/>
            <consortium name="The Broad Institute Genome Sequencing Center for Infectious Disease"/>
            <person name="Wu L."/>
            <person name="Ma J."/>
        </authorList>
    </citation>
    <scope>NUCLEOTIDE SEQUENCE [LARGE SCALE GENOMIC DNA]</scope>
    <source>
        <strain evidence="5">KCTC 33792</strain>
    </source>
</reference>
<sequence length="382" mass="41573">MKRLLTMGCLVTLFAACSPAGDEEAQEQDTGDESAPEQEPSGEAEESTPDMTEQENPSGTSSLSAETITSGLNVPWDVQVHQNSFYITERGGTIVHVNEEGDKQRQELELSEPVAASGEGGLLGFQLAPDFEQSKKAWVYHTYEQNQSLANRIVSVTLEDGTWQENSTLIEDIPGGSIHNGGRLKLGPDDMLYATAGDAGNETAAQNRESKAGSILRMTQEGGVPDDNPFEGSYIYSYGHRNPQGISWNEDGEMYSSEHGSNARDEINRIEAGANYGWPDITGDESAENMRPPLIHSGSDTWAPSGSTFSESGAFYVTGLRGTQLMRFDVENETMDVVFSGEGRLRDVVQHNGSQYVITNNTDGRGNPDEQDDLLLKLDENS</sequence>
<dbReference type="RefSeq" id="WP_380713764.1">
    <property type="nucleotide sequence ID" value="NZ_JBHUML010000005.1"/>
</dbReference>
<proteinExistence type="predicted"/>
<dbReference type="Proteomes" id="UP001597520">
    <property type="component" value="Unassembled WGS sequence"/>
</dbReference>
<dbReference type="Gene3D" id="2.120.10.30">
    <property type="entry name" value="TolB, C-terminal domain"/>
    <property type="match status" value="1"/>
</dbReference>
<protein>
    <submittedName>
        <fullName evidence="4">PQQ-dependent sugar dehydrogenase</fullName>
    </submittedName>
</protein>
<gene>
    <name evidence="4" type="ORF">ACFSUB_13335</name>
</gene>
<dbReference type="InterPro" id="IPR012938">
    <property type="entry name" value="Glc/Sorbosone_DH"/>
</dbReference>
<evidence type="ECO:0000259" key="3">
    <source>
        <dbReference type="Pfam" id="PF07995"/>
    </source>
</evidence>
<evidence type="ECO:0000313" key="4">
    <source>
        <dbReference type="EMBL" id="MFD2706445.1"/>
    </source>
</evidence>
<feature type="signal peptide" evidence="2">
    <location>
        <begin position="1"/>
        <end position="20"/>
    </location>
</feature>
<dbReference type="PANTHER" id="PTHR19328:SF13">
    <property type="entry name" value="HIPL1 PROTEIN"/>
    <property type="match status" value="1"/>
</dbReference>
<feature type="region of interest" description="Disordered" evidence="1">
    <location>
        <begin position="19"/>
        <end position="65"/>
    </location>
</feature>
<name>A0ABW5T6K2_9BACI</name>
<dbReference type="SUPFAM" id="SSF50952">
    <property type="entry name" value="Soluble quinoprotein glucose dehydrogenase"/>
    <property type="match status" value="1"/>
</dbReference>
<feature type="compositionally biased region" description="Acidic residues" evidence="1">
    <location>
        <begin position="21"/>
        <end position="48"/>
    </location>
</feature>
<dbReference type="EMBL" id="JBHUML010000005">
    <property type="protein sequence ID" value="MFD2706445.1"/>
    <property type="molecule type" value="Genomic_DNA"/>
</dbReference>
<dbReference type="InterPro" id="IPR011041">
    <property type="entry name" value="Quinoprot_gluc/sorb_DH_b-prop"/>
</dbReference>
<keyword evidence="5" id="KW-1185">Reference proteome</keyword>
<dbReference type="Pfam" id="PF07995">
    <property type="entry name" value="GSDH"/>
    <property type="match status" value="1"/>
</dbReference>
<comment type="caution">
    <text evidence="4">The sequence shown here is derived from an EMBL/GenBank/DDBJ whole genome shotgun (WGS) entry which is preliminary data.</text>
</comment>
<feature type="domain" description="Glucose/Sorbosone dehydrogenase" evidence="3">
    <location>
        <begin position="72"/>
        <end position="365"/>
    </location>
</feature>
<feature type="compositionally biased region" description="Polar residues" evidence="1">
    <location>
        <begin position="49"/>
        <end position="65"/>
    </location>
</feature>
<accession>A0ABW5T6K2</accession>
<keyword evidence="2" id="KW-0732">Signal</keyword>
<evidence type="ECO:0000256" key="1">
    <source>
        <dbReference type="SAM" id="MobiDB-lite"/>
    </source>
</evidence>
<feature type="chain" id="PRO_5046126624" evidence="2">
    <location>
        <begin position="21"/>
        <end position="382"/>
    </location>
</feature>
<evidence type="ECO:0000256" key="2">
    <source>
        <dbReference type="SAM" id="SignalP"/>
    </source>
</evidence>